<proteinExistence type="predicted"/>
<dbReference type="NCBIfam" id="NF038032">
    <property type="entry name" value="CehA_McbA_metalo"/>
    <property type="match status" value="1"/>
</dbReference>
<comment type="caution">
    <text evidence="2">The sequence shown here is derived from an EMBL/GenBank/DDBJ whole genome shotgun (WGS) entry which is preliminary data.</text>
</comment>
<dbReference type="SUPFAM" id="SSF89550">
    <property type="entry name" value="PHP domain-like"/>
    <property type="match status" value="1"/>
</dbReference>
<reference evidence="2 3" key="1">
    <citation type="submission" date="2017-08" db="EMBL/GenBank/DDBJ databases">
        <title>Infants hospitalized years apart are colonized by the same room-sourced microbial strains.</title>
        <authorList>
            <person name="Brooks B."/>
            <person name="Olm M.R."/>
            <person name="Firek B.A."/>
            <person name="Baker R."/>
            <person name="Thomas B.C."/>
            <person name="Morowitz M.J."/>
            <person name="Banfield J.F."/>
        </authorList>
    </citation>
    <scope>NUCLEOTIDE SEQUENCE [LARGE SCALE GENOMIC DNA]</scope>
    <source>
        <strain evidence="2">S2_003_000_R2_14</strain>
    </source>
</reference>
<dbReference type="AlphaFoldDB" id="A0A2W5SWU4"/>
<dbReference type="GO" id="GO:0035312">
    <property type="term" value="F:5'-3' DNA exonuclease activity"/>
    <property type="evidence" value="ECO:0007669"/>
    <property type="project" value="TreeGrafter"/>
</dbReference>
<evidence type="ECO:0000313" key="3">
    <source>
        <dbReference type="Proteomes" id="UP000249061"/>
    </source>
</evidence>
<dbReference type="PANTHER" id="PTHR42924:SF3">
    <property type="entry name" value="POLYMERASE_HISTIDINOL PHOSPHATASE N-TERMINAL DOMAIN-CONTAINING PROTEIN"/>
    <property type="match status" value="1"/>
</dbReference>
<dbReference type="PANTHER" id="PTHR42924">
    <property type="entry name" value="EXONUCLEASE"/>
    <property type="match status" value="1"/>
</dbReference>
<evidence type="ECO:0000313" key="2">
    <source>
        <dbReference type="EMBL" id="PZR07829.1"/>
    </source>
</evidence>
<evidence type="ECO:0000259" key="1">
    <source>
        <dbReference type="SMART" id="SM00481"/>
    </source>
</evidence>
<dbReference type="Gene3D" id="3.20.20.140">
    <property type="entry name" value="Metal-dependent hydrolases"/>
    <property type="match status" value="1"/>
</dbReference>
<accession>A0A2W5SWU4</accession>
<protein>
    <recommendedName>
        <fullName evidence="1">Polymerase/histidinol phosphatase N-terminal domain-containing protein</fullName>
    </recommendedName>
</protein>
<name>A0A2W5SWU4_9BACT</name>
<dbReference type="CDD" id="cd07432">
    <property type="entry name" value="PHP_HisPPase"/>
    <property type="match status" value="1"/>
</dbReference>
<dbReference type="SMART" id="SM00481">
    <property type="entry name" value="POLIIIAc"/>
    <property type="match status" value="1"/>
</dbReference>
<dbReference type="EMBL" id="QFQP01000028">
    <property type="protein sequence ID" value="PZR07829.1"/>
    <property type="molecule type" value="Genomic_DNA"/>
</dbReference>
<dbReference type="GO" id="GO:0004534">
    <property type="term" value="F:5'-3' RNA exonuclease activity"/>
    <property type="evidence" value="ECO:0007669"/>
    <property type="project" value="TreeGrafter"/>
</dbReference>
<sequence length="494" mass="52862">MVVAGIARAQTEVIEGQLDGGGDFEMIPFQVPAGTAEVFIEHPSQQSENVLDYGLWDPTGFRGYGGGNSEGFGVSVTGATRSYLPGSIVPGTWAVMIGKAKVPMKPPRFRLEVTLRTTQTLAAQRRAELLPSSLSTEARWYAGDFHVHSRQSGDAKPTFEEIAAFASSRGLDFVELSEHNTNAHYGLIDDAQRRLTNFLFIPGVEFTTYKGHANGIGATKYVDHRLGLDGVTIDTAFAALKEQGAVVSLNHPLLDLGDSCIGCKWEHRVPRDLQAVEIATGGWDKTGVFFTRDTIAWWERIVSQGLRPAPIGGSDDHEGGAGSGAFYSPIGSPTTMVFANGLAVANIVEGVRLGHTVVKLQGPSDPMVDLRIGDGMVGDEVLVSEGEIVATVTGGDGAELIILRDGTEHARVPVSGAEFVHREALMTSGRYRAEVHVGGEPRTITNNIWVSLVARPAGCGCVGGGEAVLAVLAVVVLRRRSRGWCPAREDEHQR</sequence>
<dbReference type="InterPro" id="IPR003141">
    <property type="entry name" value="Pol/His_phosphatase_N"/>
</dbReference>
<dbReference type="InterPro" id="IPR016195">
    <property type="entry name" value="Pol/histidinol_Pase-like"/>
</dbReference>
<organism evidence="2 3">
    <name type="scientific">Archangium gephyra</name>
    <dbReference type="NCBI Taxonomy" id="48"/>
    <lineage>
        <taxon>Bacteria</taxon>
        <taxon>Pseudomonadati</taxon>
        <taxon>Myxococcota</taxon>
        <taxon>Myxococcia</taxon>
        <taxon>Myxococcales</taxon>
        <taxon>Cystobacterineae</taxon>
        <taxon>Archangiaceae</taxon>
        <taxon>Archangium</taxon>
    </lineage>
</organism>
<feature type="domain" description="Polymerase/histidinol phosphatase N-terminal" evidence="1">
    <location>
        <begin position="143"/>
        <end position="210"/>
    </location>
</feature>
<gene>
    <name evidence="2" type="ORF">DI536_26045</name>
</gene>
<dbReference type="InterPro" id="IPR052018">
    <property type="entry name" value="PHP_domain"/>
</dbReference>
<dbReference type="Proteomes" id="UP000249061">
    <property type="component" value="Unassembled WGS sequence"/>
</dbReference>